<keyword evidence="3" id="KW-1185">Reference proteome</keyword>
<dbReference type="SUPFAM" id="SSF56801">
    <property type="entry name" value="Acetyl-CoA synthetase-like"/>
    <property type="match status" value="1"/>
</dbReference>
<dbReference type="PROSITE" id="PS00455">
    <property type="entry name" value="AMP_BINDING"/>
    <property type="match status" value="1"/>
</dbReference>
<reference evidence="2 3" key="1">
    <citation type="submission" date="2022-07" db="EMBL/GenBank/DDBJ databases">
        <authorList>
            <person name="Phongsopitanun W."/>
            <person name="Tanasupawat S."/>
        </authorList>
    </citation>
    <scope>NUCLEOTIDE SEQUENCE [LARGE SCALE GENOMIC DNA]</scope>
    <source>
        <strain evidence="2 3">RCU-064</strain>
    </source>
</reference>
<proteinExistence type="predicted"/>
<evidence type="ECO:0000259" key="1">
    <source>
        <dbReference type="Pfam" id="PF00501"/>
    </source>
</evidence>
<dbReference type="InterPro" id="IPR042099">
    <property type="entry name" value="ANL_N_sf"/>
</dbReference>
<comment type="caution">
    <text evidence="2">The sequence shown here is derived from an EMBL/GenBank/DDBJ whole genome shotgun (WGS) entry which is preliminary data.</text>
</comment>
<sequence length="112" mass="11688">MALLGVVKAGGAYVPVDPEYPAERIAHILGDARPVLVIDEIADLAAADGYSDEPVAGVRELSLPAYVIYTSGSTGRPKGVVVEHRSVGAYLERAREVYPDASGTALLHSSVA</sequence>
<organism evidence="2 3">
    <name type="scientific">Streptomyces rugosispiralis</name>
    <dbReference type="NCBI Taxonomy" id="2967341"/>
    <lineage>
        <taxon>Bacteria</taxon>
        <taxon>Bacillati</taxon>
        <taxon>Actinomycetota</taxon>
        <taxon>Actinomycetes</taxon>
        <taxon>Kitasatosporales</taxon>
        <taxon>Streptomycetaceae</taxon>
        <taxon>Streptomyces</taxon>
    </lineage>
</organism>
<accession>A0ABT1VEH6</accession>
<name>A0ABT1VEH6_9ACTN</name>
<dbReference type="Gene3D" id="3.40.50.12780">
    <property type="entry name" value="N-terminal domain of ligase-like"/>
    <property type="match status" value="1"/>
</dbReference>
<dbReference type="PANTHER" id="PTHR45527:SF1">
    <property type="entry name" value="FATTY ACID SYNTHASE"/>
    <property type="match status" value="1"/>
</dbReference>
<gene>
    <name evidence="2" type="ORF">NP777_47340</name>
</gene>
<feature type="domain" description="AMP-dependent synthetase/ligase" evidence="1">
    <location>
        <begin position="1"/>
        <end position="93"/>
    </location>
</feature>
<evidence type="ECO:0000313" key="2">
    <source>
        <dbReference type="EMBL" id="MCQ8195696.1"/>
    </source>
</evidence>
<feature type="non-terminal residue" evidence="2">
    <location>
        <position position="112"/>
    </location>
</feature>
<evidence type="ECO:0000313" key="3">
    <source>
        <dbReference type="Proteomes" id="UP001204746"/>
    </source>
</evidence>
<dbReference type="PRINTS" id="PR00154">
    <property type="entry name" value="AMPBINDING"/>
</dbReference>
<dbReference type="EMBL" id="JANIAA010000258">
    <property type="protein sequence ID" value="MCQ8195696.1"/>
    <property type="molecule type" value="Genomic_DNA"/>
</dbReference>
<dbReference type="PANTHER" id="PTHR45527">
    <property type="entry name" value="NONRIBOSOMAL PEPTIDE SYNTHETASE"/>
    <property type="match status" value="1"/>
</dbReference>
<dbReference type="Proteomes" id="UP001204746">
    <property type="component" value="Unassembled WGS sequence"/>
</dbReference>
<dbReference type="InterPro" id="IPR020459">
    <property type="entry name" value="AMP-binding"/>
</dbReference>
<dbReference type="InterPro" id="IPR000873">
    <property type="entry name" value="AMP-dep_synth/lig_dom"/>
</dbReference>
<dbReference type="InterPro" id="IPR020845">
    <property type="entry name" value="AMP-binding_CS"/>
</dbReference>
<dbReference type="Pfam" id="PF00501">
    <property type="entry name" value="AMP-binding"/>
    <property type="match status" value="1"/>
</dbReference>
<protein>
    <submittedName>
        <fullName evidence="2">AMP-binding protein</fullName>
    </submittedName>
</protein>